<evidence type="ECO:0000256" key="1">
    <source>
        <dbReference type="ARBA" id="ARBA00022723"/>
    </source>
</evidence>
<evidence type="ECO:0000256" key="4">
    <source>
        <dbReference type="PROSITE-ProRule" id="PRU01343"/>
    </source>
</evidence>
<name>A0A0C3NT41_PHLG1</name>
<dbReference type="InterPro" id="IPR010666">
    <property type="entry name" value="Znf_GRF"/>
</dbReference>
<dbReference type="GO" id="GO:0008270">
    <property type="term" value="F:zinc ion binding"/>
    <property type="evidence" value="ECO:0007669"/>
    <property type="project" value="UniProtKB-KW"/>
</dbReference>
<dbReference type="OrthoDB" id="5418639at2759"/>
<dbReference type="Pfam" id="PF06839">
    <property type="entry name" value="Zn_ribbon_GRF"/>
    <property type="match status" value="1"/>
</dbReference>
<keyword evidence="1" id="KW-0479">Metal-binding</keyword>
<feature type="coiled-coil region" evidence="5">
    <location>
        <begin position="341"/>
        <end position="368"/>
    </location>
</feature>
<keyword evidence="2 4" id="KW-0863">Zinc-finger</keyword>
<feature type="domain" description="GRF-type" evidence="7">
    <location>
        <begin position="18"/>
        <end position="62"/>
    </location>
</feature>
<protein>
    <recommendedName>
        <fullName evidence="7">GRF-type domain-containing protein</fullName>
    </recommendedName>
</protein>
<gene>
    <name evidence="8" type="ORF">PHLGIDRAFT_380566</name>
</gene>
<feature type="region of interest" description="Disordered" evidence="6">
    <location>
        <begin position="68"/>
        <end position="88"/>
    </location>
</feature>
<keyword evidence="9" id="KW-1185">Reference proteome</keyword>
<dbReference type="STRING" id="745531.A0A0C3NT41"/>
<keyword evidence="3" id="KW-0862">Zinc</keyword>
<evidence type="ECO:0000313" key="8">
    <source>
        <dbReference type="EMBL" id="KIP08399.1"/>
    </source>
</evidence>
<organism evidence="8 9">
    <name type="scientific">Phlebiopsis gigantea (strain 11061_1 CR5-6)</name>
    <name type="common">White-rot fungus</name>
    <name type="synonym">Peniophora gigantea</name>
    <dbReference type="NCBI Taxonomy" id="745531"/>
    <lineage>
        <taxon>Eukaryota</taxon>
        <taxon>Fungi</taxon>
        <taxon>Dikarya</taxon>
        <taxon>Basidiomycota</taxon>
        <taxon>Agaricomycotina</taxon>
        <taxon>Agaricomycetes</taxon>
        <taxon>Polyporales</taxon>
        <taxon>Phanerochaetaceae</taxon>
        <taxon>Phlebiopsis</taxon>
    </lineage>
</organism>
<proteinExistence type="predicted"/>
<reference evidence="8 9" key="1">
    <citation type="journal article" date="2014" name="PLoS Genet.">
        <title>Analysis of the Phlebiopsis gigantea genome, transcriptome and secretome provides insight into its pioneer colonization strategies of wood.</title>
        <authorList>
            <person name="Hori C."/>
            <person name="Ishida T."/>
            <person name="Igarashi K."/>
            <person name="Samejima M."/>
            <person name="Suzuki H."/>
            <person name="Master E."/>
            <person name="Ferreira P."/>
            <person name="Ruiz-Duenas F.J."/>
            <person name="Held B."/>
            <person name="Canessa P."/>
            <person name="Larrondo L.F."/>
            <person name="Schmoll M."/>
            <person name="Druzhinina I.S."/>
            <person name="Kubicek C.P."/>
            <person name="Gaskell J.A."/>
            <person name="Kersten P."/>
            <person name="St John F."/>
            <person name="Glasner J."/>
            <person name="Sabat G."/>
            <person name="Splinter BonDurant S."/>
            <person name="Syed K."/>
            <person name="Yadav J."/>
            <person name="Mgbeahuruike A.C."/>
            <person name="Kovalchuk A."/>
            <person name="Asiegbu F.O."/>
            <person name="Lackner G."/>
            <person name="Hoffmeister D."/>
            <person name="Rencoret J."/>
            <person name="Gutierrez A."/>
            <person name="Sun H."/>
            <person name="Lindquist E."/>
            <person name="Barry K."/>
            <person name="Riley R."/>
            <person name="Grigoriev I.V."/>
            <person name="Henrissat B."/>
            <person name="Kues U."/>
            <person name="Berka R.M."/>
            <person name="Martinez A.T."/>
            <person name="Covert S.F."/>
            <person name="Blanchette R.A."/>
            <person name="Cullen D."/>
        </authorList>
    </citation>
    <scope>NUCLEOTIDE SEQUENCE [LARGE SCALE GENOMIC DNA]</scope>
    <source>
        <strain evidence="8 9">11061_1 CR5-6</strain>
    </source>
</reference>
<dbReference type="EMBL" id="KN840480">
    <property type="protein sequence ID" value="KIP08399.1"/>
    <property type="molecule type" value="Genomic_DNA"/>
</dbReference>
<sequence>MIYTHLAGPFDSDGNVRCYKHQLIADLKTSNTEKNPEREFYTCARPRSDPERCNFFLWANEVCTTTAEKGEGEVQPQSTPSTWSLSPRSTYAPSPSSIVLDSSQQSQLAACEDSIYATPLDSEGSSEQHYPRPRTAIRTAPDVSISLASGSSPYHLSPNTHIGSNATGSSSPVHLSSLPAARPPAVEHVDKEEYNTGDIPASMFDRTPSKGGSTPEEVETAGALSSLPVASASTAPATRSERRNIHNPYAHSAGNPDMHKTAKLTSPRAGGTPSKWNSRKQMDCVSSLSLIPLRERDPHAVPPPNMIPSADTVAAHLEALSKLPSYIRKLERRQAASEKSIRMKSRRVAELEEEVRRLSAENTRLLRIIDFPED</sequence>
<feature type="compositionally biased region" description="Polar residues" evidence="6">
    <location>
        <begin position="75"/>
        <end position="88"/>
    </location>
</feature>
<evidence type="ECO:0000256" key="5">
    <source>
        <dbReference type="SAM" id="Coils"/>
    </source>
</evidence>
<keyword evidence="5" id="KW-0175">Coiled coil</keyword>
<evidence type="ECO:0000256" key="2">
    <source>
        <dbReference type="ARBA" id="ARBA00022771"/>
    </source>
</evidence>
<evidence type="ECO:0000259" key="7">
    <source>
        <dbReference type="PROSITE" id="PS51999"/>
    </source>
</evidence>
<dbReference type="PROSITE" id="PS51999">
    <property type="entry name" value="ZF_GRF"/>
    <property type="match status" value="1"/>
</dbReference>
<evidence type="ECO:0000256" key="6">
    <source>
        <dbReference type="SAM" id="MobiDB-lite"/>
    </source>
</evidence>
<accession>A0A0C3NT41</accession>
<evidence type="ECO:0000313" key="9">
    <source>
        <dbReference type="Proteomes" id="UP000053257"/>
    </source>
</evidence>
<evidence type="ECO:0000256" key="3">
    <source>
        <dbReference type="ARBA" id="ARBA00022833"/>
    </source>
</evidence>
<dbReference type="CDD" id="cd14686">
    <property type="entry name" value="bZIP"/>
    <property type="match status" value="1"/>
</dbReference>
<feature type="region of interest" description="Disordered" evidence="6">
    <location>
        <begin position="197"/>
        <end position="280"/>
    </location>
</feature>
<dbReference type="HOGENOM" id="CLU_739890_0_0_1"/>
<dbReference type="Proteomes" id="UP000053257">
    <property type="component" value="Unassembled WGS sequence"/>
</dbReference>
<dbReference type="AlphaFoldDB" id="A0A0C3NT41"/>